<dbReference type="GO" id="GO:0046873">
    <property type="term" value="F:metal ion transmembrane transporter activity"/>
    <property type="evidence" value="ECO:0007669"/>
    <property type="project" value="InterPro"/>
</dbReference>
<name>A0A4Q0SYT1_9BACT</name>
<evidence type="ECO:0000313" key="7">
    <source>
        <dbReference type="EMBL" id="RXH55997.1"/>
    </source>
</evidence>
<feature type="transmembrane region" description="Helical" evidence="6">
    <location>
        <begin position="183"/>
        <end position="204"/>
    </location>
</feature>
<reference evidence="7 8" key="1">
    <citation type="submission" date="2018-11" db="EMBL/GenBank/DDBJ databases">
        <authorList>
            <person name="Mardanov A.V."/>
            <person name="Ravin N.V."/>
            <person name="Dedysh S.N."/>
        </authorList>
    </citation>
    <scope>NUCLEOTIDE SEQUENCE [LARGE SCALE GENOMIC DNA]</scope>
    <source>
        <strain evidence="7 8">AF10</strain>
    </source>
</reference>
<dbReference type="PANTHER" id="PTHR16950:SF16">
    <property type="entry name" value="ZINC TRANSPORTER ZIP13"/>
    <property type="match status" value="1"/>
</dbReference>
<feature type="transmembrane region" description="Helical" evidence="6">
    <location>
        <begin position="37"/>
        <end position="55"/>
    </location>
</feature>
<reference evidence="8" key="2">
    <citation type="submission" date="2019-02" db="EMBL/GenBank/DDBJ databases">
        <title>Granulicella sibirica sp. nov., a psychrotolerant acidobacterium isolated from an organic soil layer in forested tundra, West Siberia.</title>
        <authorList>
            <person name="Oshkin I.Y."/>
            <person name="Kulichevskaya I.S."/>
            <person name="Rijpstra W.I.C."/>
            <person name="Sinninghe Damste J.S."/>
            <person name="Rakitin A.L."/>
            <person name="Ravin N.V."/>
            <person name="Dedysh S.N."/>
        </authorList>
    </citation>
    <scope>NUCLEOTIDE SEQUENCE [LARGE SCALE GENOMIC DNA]</scope>
    <source>
        <strain evidence="8">AF10</strain>
    </source>
</reference>
<evidence type="ECO:0000256" key="3">
    <source>
        <dbReference type="ARBA" id="ARBA00022989"/>
    </source>
</evidence>
<dbReference type="RefSeq" id="WP_128913543.1">
    <property type="nucleotide sequence ID" value="NZ_RDSM01000002.1"/>
</dbReference>
<evidence type="ECO:0000256" key="4">
    <source>
        <dbReference type="ARBA" id="ARBA00023136"/>
    </source>
</evidence>
<proteinExistence type="predicted"/>
<dbReference type="AlphaFoldDB" id="A0A4Q0SYT1"/>
<dbReference type="PANTHER" id="PTHR16950">
    <property type="entry name" value="ZINC TRANSPORTER SLC39A7 HISTIDINE-RICH MEMBRANE PROTEIN KE4"/>
    <property type="match status" value="1"/>
</dbReference>
<protein>
    <submittedName>
        <fullName evidence="7">Zinc transporter, ZIP family</fullName>
    </submittedName>
</protein>
<evidence type="ECO:0000256" key="6">
    <source>
        <dbReference type="SAM" id="Phobius"/>
    </source>
</evidence>
<feature type="region of interest" description="Disordered" evidence="5">
    <location>
        <begin position="98"/>
        <end position="118"/>
    </location>
</feature>
<dbReference type="OrthoDB" id="120689at2"/>
<dbReference type="Proteomes" id="UP000289437">
    <property type="component" value="Unassembled WGS sequence"/>
</dbReference>
<feature type="transmembrane region" description="Helical" evidence="6">
    <location>
        <begin position="137"/>
        <end position="162"/>
    </location>
</feature>
<evidence type="ECO:0000256" key="2">
    <source>
        <dbReference type="ARBA" id="ARBA00022692"/>
    </source>
</evidence>
<accession>A0A4Q0SYT1</accession>
<evidence type="ECO:0000256" key="1">
    <source>
        <dbReference type="ARBA" id="ARBA00004141"/>
    </source>
</evidence>
<gene>
    <name evidence="7" type="ORF">GRAN_2854</name>
</gene>
<dbReference type="EMBL" id="RDSM01000002">
    <property type="protein sequence ID" value="RXH55997.1"/>
    <property type="molecule type" value="Genomic_DNA"/>
</dbReference>
<evidence type="ECO:0000256" key="5">
    <source>
        <dbReference type="SAM" id="MobiDB-lite"/>
    </source>
</evidence>
<comment type="caution">
    <text evidence="7">The sequence shown here is derived from an EMBL/GenBank/DDBJ whole genome shotgun (WGS) entry which is preliminary data.</text>
</comment>
<dbReference type="InterPro" id="IPR003689">
    <property type="entry name" value="ZIP"/>
</dbReference>
<keyword evidence="3 6" id="KW-1133">Transmembrane helix</keyword>
<feature type="transmembrane region" description="Helical" evidence="6">
    <location>
        <begin position="67"/>
        <end position="89"/>
    </location>
</feature>
<organism evidence="7 8">
    <name type="scientific">Granulicella sibirica</name>
    <dbReference type="NCBI Taxonomy" id="2479048"/>
    <lineage>
        <taxon>Bacteria</taxon>
        <taxon>Pseudomonadati</taxon>
        <taxon>Acidobacteriota</taxon>
        <taxon>Terriglobia</taxon>
        <taxon>Terriglobales</taxon>
        <taxon>Acidobacteriaceae</taxon>
        <taxon>Granulicella</taxon>
    </lineage>
</organism>
<keyword evidence="2 6" id="KW-0812">Transmembrane</keyword>
<keyword evidence="4 6" id="KW-0472">Membrane</keyword>
<comment type="subcellular location">
    <subcellularLocation>
        <location evidence="1">Membrane</location>
        <topology evidence="1">Multi-pass membrane protein</topology>
    </subcellularLocation>
</comment>
<dbReference type="Pfam" id="PF02535">
    <property type="entry name" value="Zip"/>
    <property type="match status" value="1"/>
</dbReference>
<feature type="transmembrane region" description="Helical" evidence="6">
    <location>
        <begin position="243"/>
        <end position="263"/>
    </location>
</feature>
<sequence>MPILSAILAIAGVQFAATGAAWGLRRREDALKRQLPYIVSLAVGVLIATALLHLMPEAVEQLGNGRLVWGLLGGSMVALFATERIFFVITGNDAEPEVGDPCAHNQQTQGHHHHGPHSTRPMNLILASMLHSFVDGAAVAVAFLTSTRIGWVTAVAIALHEIPHRMGDFAVLVHMGLPFRRALRLAAIAGIPSLVGVALVLFAGGYSARYVGWLLPVSAGSFLYIATVNLLPELQSECKLPRVLLQLGCLCAGIGLVVLVGTLG</sequence>
<keyword evidence="8" id="KW-1185">Reference proteome</keyword>
<dbReference type="GO" id="GO:0016020">
    <property type="term" value="C:membrane"/>
    <property type="evidence" value="ECO:0007669"/>
    <property type="project" value="UniProtKB-SubCell"/>
</dbReference>
<evidence type="ECO:0000313" key="8">
    <source>
        <dbReference type="Proteomes" id="UP000289437"/>
    </source>
</evidence>
<feature type="transmembrane region" description="Helical" evidence="6">
    <location>
        <begin position="210"/>
        <end position="231"/>
    </location>
</feature>